<evidence type="ECO:0000256" key="2">
    <source>
        <dbReference type="ARBA" id="ARBA00022525"/>
    </source>
</evidence>
<reference evidence="6 7" key="1">
    <citation type="submission" date="2019-10" db="EMBL/GenBank/DDBJ databases">
        <title>Complete genome sequence of Variovorax paradoxus 5C-2.</title>
        <authorList>
            <person name="Gogoleva N.E."/>
            <person name="Balkin A.S."/>
        </authorList>
    </citation>
    <scope>NUCLEOTIDE SEQUENCE [LARGE SCALE GENOMIC DNA]</scope>
    <source>
        <strain evidence="6 7">5C-2</strain>
    </source>
</reference>
<comment type="subcellular location">
    <subcellularLocation>
        <location evidence="1">Secreted</location>
    </subcellularLocation>
</comment>
<dbReference type="EMBL" id="CP045644">
    <property type="protein sequence ID" value="QFZ84783.1"/>
    <property type="molecule type" value="Genomic_DNA"/>
</dbReference>
<evidence type="ECO:0000313" key="6">
    <source>
        <dbReference type="EMBL" id="QFZ84783.1"/>
    </source>
</evidence>
<evidence type="ECO:0000256" key="4">
    <source>
        <dbReference type="SAM" id="MobiDB-lite"/>
    </source>
</evidence>
<dbReference type="InterPro" id="IPR011050">
    <property type="entry name" value="Pectin_lyase_fold/virulence"/>
</dbReference>
<dbReference type="InterPro" id="IPR012334">
    <property type="entry name" value="Pectin_lyas_fold"/>
</dbReference>
<organism evidence="6 7">
    <name type="scientific">Variovorax paradoxus</name>
    <dbReference type="NCBI Taxonomy" id="34073"/>
    <lineage>
        <taxon>Bacteria</taxon>
        <taxon>Pseudomonadati</taxon>
        <taxon>Pseudomonadota</taxon>
        <taxon>Betaproteobacteria</taxon>
        <taxon>Burkholderiales</taxon>
        <taxon>Comamonadaceae</taxon>
        <taxon>Variovorax</taxon>
    </lineage>
</organism>
<dbReference type="NCBIfam" id="TIGR01901">
    <property type="entry name" value="adhes_NPXG"/>
    <property type="match status" value="1"/>
</dbReference>
<proteinExistence type="predicted"/>
<dbReference type="Pfam" id="PF05860">
    <property type="entry name" value="TPS"/>
    <property type="match status" value="1"/>
</dbReference>
<dbReference type="InterPro" id="IPR050909">
    <property type="entry name" value="Bact_Autotransporter_VF"/>
</dbReference>
<protein>
    <submittedName>
        <fullName evidence="6">Filamentous hemagglutinin N-terminal domain-containing protein</fullName>
    </submittedName>
</protein>
<dbReference type="PANTHER" id="PTHR12338:SF8">
    <property type="entry name" value="HEME_HEMOPEXIN-BINDING PROTEIN"/>
    <property type="match status" value="1"/>
</dbReference>
<accession>A0A5Q0M5H4</accession>
<dbReference type="Gene3D" id="2.160.20.10">
    <property type="entry name" value="Single-stranded right-handed beta-helix, Pectin lyase-like"/>
    <property type="match status" value="1"/>
</dbReference>
<sequence length="4503" mass="460265">MEVRMQRSSSRTVSRRSQPNASSSSSTAVVQARLTPLVRAIALLLAGGAAFDGVQAQQAFSGAWMAQKNMAQSTALATGRLPNGMPAAMLAGPQAQQQRANEQLQQSIGNLNLAARAIAAQQSAQAAARAAAQNDPSVPDGLAEGGLKVDTNALTAGWHNARPLTADSQRQAAGRTVVMVEQTADKAILNWETFNVGRNTTVKFDQKVNWAVLNRVNDPKARPSQIQGQIKADGTVMVVNRNGIIFSGSSQIDTRNLAASALNISDAQFGKGLFSEAQGSAHIPTFANDLAIGASSFAHGAATAGVTVETGARIATRAPQSVTEGGGYVLLLGREVRNAGEIATPSGQTVLGAGDAFVIRKGLATDSNQASTTRGNVVSSLRNSGSGAGDVLNSGLVQATTGDITLVGKNLRQEGALVATTSVHTRGTVHLLADRADAASQVTMGEGSLTAVVLDASATTALDVQRETLVQASERPGDGVSHRRDQSLVRIDSGSSVDFNAGSLTLATGGQVLVDAPRRSTVHAGAAIDVAGAVGVVVAMEANNVQVNVQGNEQRDAPGNRDSKRLNNSNLWLDRRDLVRVAAGTNGYETDRWYTAGGLLEVGGYLGVTGHGIAEWSALGGTVQFGGSELVTRPGSSINVSGGTLDVQTGYIHQSWLVGTDGRLYNASRAPGDLLYSGVYKGFRTEHVRWGNAAEESFYSPLIGPMRRLENGYTVGRDAGRLVVATQAAVLEGDVEGTTFQGERQTRGRDADMDGYQQAQTAVARGARLVLGSLTPIYDKQTGRLRDSPAAIVNEVLIGDMPDGAMPDSGRIVLDAGWLNGLGLGALEVYARGAVMVQKGVEVATGGDIALHATQVRVDADLTARSGSIALGNLFVRRSEAAGGAWLEEPVSLTVPTGRALETVVADGVRLDVRGVWSNLQQDPAGSGGLPFIDGGKVAIRGSGNVAIGKDSLIDVSSGAALMADGSLRGGRGGDVDLAAGQHSGTGVLSLDGALRGHGVEGGGQLHIAHGTLVSIGGRLPQAVEQLQAGQATTLPLRLANDYVVGAGQVIPMNFSVTVSRLLPGQPLLTGTQPLVQSGNPVTLQAPWLVPVTVVTAGGQQVHAGATLPAGTVLTTIGRLDAGYVLPASVFPDGLPITPSTRSYQAGSIAAAPVVVPAGMRIPVGTFWPEAVAVQPSLALGTGLFQSGFRHYAVEGQDGLVVVDGAQLSVAMPVLRADPALARGLASGEDPSLALQAWLPPLLQNDPAKARMRLREGASLSLVAGSRLSEGDAHVGAGARITVDPGEAITLTGNAQITIEGELRAHGGRISVLPGTFGTGSSQGAPSARSLWIGEQAVLDVSGQAYVGVDAKGRRHGQVLDGGVIEIGGRHDLAAQIFDAIDSFVVVRKGARLDASGASATLDLPGLGEVFLPSDGGAISLSSGNGLYIDGALRAAAGGAGASGGSLALNLETPVYLGVERNSLLGDAVSDEVRVPRELVLGQTHAGSGLRADLKAGAADAGLAYGKARYGVDAVHAGGFDTLSLFANGLLGFDGNVELQMGNALYLTASALGLSQSAPRDSRVHLSAPYLRLAGSTARQGDGTLMPNPVFGSRNVSAGSGTLGVPLVAEGAGLLLEGGLIDVVGEFGMGARGEIVHNSGTPLKVERDAFGDVQLRSRGDLRLRGAALFSPGDMVLAARQIHGSGTVVVGQRTAFDTWGNASIALDPARSLDIERVGEVLPPMPYSVFGEMAFFAATVNQGGVLRAPLGSITLGRADGSGYTGQVNLLPGSVTSVSANGLTMPYGGTVDGLSYYYDGADVDYRGVGLEPKVLFNAHAVDVRGGAVIDLSGGGELTGAAFLSGRGGSTDARLHPLMQRSGDGRGFVLPGLATNPVYAIVPGAQAGQAPVAPEKGAGDPAIGRQITIGAGVPGLPAGTYTLLPSTYALLPGAFRVELNGLAASVSAFGTGSAMRNGSWSTSARLGMAQSGVQDVLPTQVVLTPAGTLRSYSQYNETSYAGFATAVAARDGVPRPVLERDAKAVHFNFLSPDQAGALGAAPALRFDGALRGNAAGGGHGATAVVRNASRYELLADGAAPTSGFDGVSVHASSLNALGASRLVIGGELRSVYTDSQTGSHQSANIISVAGANTGGIVLRAGAELKAAEVFLLTGRVDGGIVLEQGAAINTLGRGAASYDAGQGYAYDPGRSSMLAVSNGVLHMLAPSAADAQGNGAGSIEIGNCAVAAGCSGVTRLYSEGTITAATDNRFVLGDAVRYGTRNLVLAVGSINAGTAPALSDAAARGVLKAGLTLNQDVLGRLLLGDTSVGAPALENLVLTARDSVNFFGNVTLSTIDPATGRSALERLVLGTPAIYGSGSAGDTARIHTDTLVWTGTINPAGAVVAGGAGTGSGQLTVDAREIEFGFGPGIRVDSVRSHDRLALGFASVNLNAAERITANHKGTLSVHAAQGAWNDATKAFDRSGGNLNISTPLLTGRAGSVNRLSAGGDIRVGRPAGAAAPTESATPAGALGAELALDSLAGRLVLDTAVLLPSGKLGLGAQGNVQLGDGAQIDLAGRRIGFFDTARYSWGGDVAIESRGGDIAQSAGSRIDLSARNNRAGKLTAIALGQGAGTVALAGTLEGASSGHYDAGGTEVPFAAGAIEVRAQHIADFSGLNRRLTDGGVVGRRSFQLKQGDLAIGSEIKAREVNVSVDRGHLTVHGTIDASGEQVGSIRLAGRQGVTFTGSAVLDAHASVQRVDSYGQTIDAPNRAVIEVDSGDGRLTLASGVRMDLRVAGASRHQGTVVLNAPRLGGARGNDVDIDAAGTIAIDGAKAIVVNAFITDDSAPAGTDATADGRTYQRIDQAWLDARHADSVAFIGNALDNASLMNGKLAGLRGYTSQFRLRPGLEVASHAANTDGDLHIDGDIDLSRYRYASVNPATQMTDAYGSGEAGALVVRAAGNLEVFGSISDGFDGSRLHATADDNGWVLLKGRQPWGADVVVPHGGLVTLARDTFFPSGKVLNYDLPMQAMSLAANTLLPVAATLSEPLSLAAGTVLSGPVSDAAGNLLHAAGTVLAQGTTLPEGARLGAGVRLPVGAKVAAMTWPRGVALPFPIGAVNDTTDAWSTPNGVQLAQDLTLRKGSLVPSETVVRLPGGAEMVDLRPREADGMQGRNWAVAPMLPSGSQSWDITLVGGAETGAADRLATARGTKGGVRVSDLHYGMGQDEVPVPGTGTPATYRWAADADVAMWETWGLPPGTLVPGGTITPEALQTLFDFGFISASPLELNDWGLGNTVAVESPGTPPDTTRVSRPVREELFSVLRTGTGDLRVVSGADILTTSLYGVYTAGTPSASLAPAGQPDRHDLGRSVGHDGTLLGPKGRSFAPLVDGGGQSLYAAWYPEAGGNLLLRAQGEVMGDSIGRRGERQREEGFGYPVAPLTGSASVGTWLWRQGTGRVETGPEAVPTAWWINFGTYVPSFVEDGNAYSPMPRLVGFTGFGTLGGGNLVLEAGGDAGMLTGRGDWGAVFVNRSQGLNLAVAGTGRMASDGSLVLTGGGDLDVRIGGGLNADPALRSFSGRSSGESANTAYLRDTHRVDLNGMLVNLRGALRLEAGSVGGVELLYGRQDSKESRAYGLATASSATASGGPVLVPGDAGVRIDARGDLVIANVVDPGRVPQFSGGTPFHADGAQHDGGGFSWFSLWTPSTAVDLLSAGGHLAPTLAWLSNGQGDATATDGANLYPSIFRAAAASGSLYYGYKPANEDTTITRQHVVLAPSPVDPHFKATGTGQLELLAAGSIYAGGFGFSMSGADPTALPSPFNPGFVGDAETIWYGPRKVHNVSSAALAPAVLLNTGPMGGGGGAGTYPLFSFTPPTASGHVHVGQPPARYYAAQGDIIGLRTGSIIHRGNNTGQLGSYASWYDGGGPVAIRAGRDIVNAGTTLGSYDNLGSVYRFEPGALGWLTMENLGDLGAPQKPVAVPGGTGRGNLIVHNSLDDVSVVEAGRDILTSTFYVAGPGLLDLSAGRNVYMADKAELRSIGPVASAVPGDRGSGAGIAVMAGVGSHGPAWRAFAERYLDPANQADPAVAFADQPGKALEIYSGSLHLVKWLSERFGGANGLGLHFDAATMDARAFFTALPPAQQNVFLRDIYYAELKAAGREYNDADGKRSGSYLRGREAIATLFPAQDAEGSALRYEGDLTMFSSALYYRQYVDSPATRRPERGLTYIREDEWVARGSPGYDVPFYKVLDAGMHTDFGGDISLMVPGGRALVGVDGGFTPGEGSGLLTQGAGDIRIYTQGSLLLGQSRIFTTFGGHILAWSAEGDINAGRGSKTTVVYTPQRRAYDSIGNVSLSPTTPNTGAGIATLNPIPEVPPGDIDLIAPLGTIDAGEAGIRVSGNVNLAALQVVNAENIQVQGESVGIPVVAAVNVGALTNASAAASQAATAAQDAVQRDRAAQRQALPSVFTVRVLGFGNEPAGGEAGGGGAGPERSGAAYDPKGVVQVLGAGTLTTAQMQSLTPGEQRGLKR</sequence>
<evidence type="ECO:0000256" key="3">
    <source>
        <dbReference type="ARBA" id="ARBA00022729"/>
    </source>
</evidence>
<keyword evidence="3" id="KW-0732">Signal</keyword>
<dbReference type="SUPFAM" id="SSF51126">
    <property type="entry name" value="Pectin lyase-like"/>
    <property type="match status" value="1"/>
</dbReference>
<dbReference type="PANTHER" id="PTHR12338">
    <property type="entry name" value="AUTOTRANSPORTER"/>
    <property type="match status" value="1"/>
</dbReference>
<evidence type="ECO:0000313" key="7">
    <source>
        <dbReference type="Proteomes" id="UP000326780"/>
    </source>
</evidence>
<dbReference type="Pfam" id="PF12545">
    <property type="entry name" value="DUF3739"/>
    <property type="match status" value="1"/>
</dbReference>
<keyword evidence="2" id="KW-0964">Secreted</keyword>
<dbReference type="InterPro" id="IPR008638">
    <property type="entry name" value="FhaB/CdiA-like_TPS"/>
</dbReference>
<dbReference type="InterPro" id="IPR021026">
    <property type="entry name" value="Filamn_hemagglutn_DUF3739"/>
</dbReference>
<feature type="region of interest" description="Disordered" evidence="4">
    <location>
        <begin position="1"/>
        <end position="27"/>
    </location>
</feature>
<name>A0A5Q0M5H4_VARPD</name>
<feature type="domain" description="Filamentous haemagglutinin FhaB/tRNA nuclease CdiA-like TPS" evidence="5">
    <location>
        <begin position="159"/>
        <end position="268"/>
    </location>
</feature>
<evidence type="ECO:0000259" key="5">
    <source>
        <dbReference type="SMART" id="SM00912"/>
    </source>
</evidence>
<dbReference type="SMART" id="SM00912">
    <property type="entry name" value="Haemagg_act"/>
    <property type="match status" value="1"/>
</dbReference>
<dbReference type="GO" id="GO:0005576">
    <property type="term" value="C:extracellular region"/>
    <property type="evidence" value="ECO:0007669"/>
    <property type="project" value="UniProtKB-SubCell"/>
</dbReference>
<gene>
    <name evidence="6" type="ORF">GFK26_19440</name>
</gene>
<dbReference type="Proteomes" id="UP000326780">
    <property type="component" value="Chromosome"/>
</dbReference>
<evidence type="ECO:0000256" key="1">
    <source>
        <dbReference type="ARBA" id="ARBA00004613"/>
    </source>
</evidence>